<dbReference type="Gene3D" id="3.40.50.1000">
    <property type="entry name" value="HAD superfamily/HAD-like"/>
    <property type="match status" value="1"/>
</dbReference>
<dbReference type="OrthoDB" id="355730at2"/>
<evidence type="ECO:0000313" key="4">
    <source>
        <dbReference type="EMBL" id="TGK36576.1"/>
    </source>
</evidence>
<gene>
    <name evidence="4" type="ORF">EHO65_17415</name>
</gene>
<dbReference type="InterPro" id="IPR050582">
    <property type="entry name" value="HAD-like_SerB"/>
</dbReference>
<dbReference type="RefSeq" id="WP_135775821.1">
    <property type="nucleotide sequence ID" value="NZ_RQEY01000023.1"/>
</dbReference>
<dbReference type="GO" id="GO:0016787">
    <property type="term" value="F:hydrolase activity"/>
    <property type="evidence" value="ECO:0007669"/>
    <property type="project" value="UniProtKB-KW"/>
</dbReference>
<dbReference type="EMBL" id="RQEY01000023">
    <property type="protein sequence ID" value="TGK36576.1"/>
    <property type="molecule type" value="Genomic_DNA"/>
</dbReference>
<sequence>MFSNSDWSSEIFSYLEKNLTGRKLQTALFDFDNTLVRGDFGEEVMCELLQAGVPWIESLSPFFPEPSLSEKMETLRKTDTKSFMDEVWKYYESKIEKEGLGVAYRWSTWIFSGRSTKDLQDTARLVWENHQKDMSSKAVQAFAPMSELVKELENAGTKIWIVTASPEPVIQLVSEKWGIPKENVLGMRLVEKNGILSHELIEPFTYGIGKVEFLNLANGNRGYDIAFGDSENDFPMLSHGRSNGIFLDRGKKKVPPTGTFIQSVVDWKTIPKPLI</sequence>
<dbReference type="PANTHER" id="PTHR43344:SF13">
    <property type="entry name" value="PHOSPHATASE RV3661-RELATED"/>
    <property type="match status" value="1"/>
</dbReference>
<comment type="caution">
    <text evidence="4">The sequence shown here is derived from an EMBL/GenBank/DDBJ whole genome shotgun (WGS) entry which is preliminary data.</text>
</comment>
<evidence type="ECO:0000313" key="5">
    <source>
        <dbReference type="Proteomes" id="UP000298097"/>
    </source>
</evidence>
<name>A0A4R9GXS9_9LEPT</name>
<keyword evidence="3" id="KW-0460">Magnesium</keyword>
<dbReference type="InterPro" id="IPR036412">
    <property type="entry name" value="HAD-like_sf"/>
</dbReference>
<evidence type="ECO:0000256" key="1">
    <source>
        <dbReference type="ARBA" id="ARBA00022723"/>
    </source>
</evidence>
<dbReference type="AlphaFoldDB" id="A0A4R9GXS9"/>
<dbReference type="Proteomes" id="UP000298097">
    <property type="component" value="Unassembled WGS sequence"/>
</dbReference>
<dbReference type="NCBIfam" id="TIGR01488">
    <property type="entry name" value="HAD-SF-IB"/>
    <property type="match status" value="1"/>
</dbReference>
<dbReference type="Pfam" id="PF12710">
    <property type="entry name" value="HAD"/>
    <property type="match status" value="1"/>
</dbReference>
<dbReference type="PANTHER" id="PTHR43344">
    <property type="entry name" value="PHOSPHOSERINE PHOSPHATASE"/>
    <property type="match status" value="1"/>
</dbReference>
<keyword evidence="1" id="KW-0479">Metal-binding</keyword>
<proteinExistence type="predicted"/>
<reference evidence="4" key="1">
    <citation type="journal article" date="2019" name="PLoS Negl. Trop. Dis.">
        <title>Revisiting the worldwide diversity of Leptospira species in the environment.</title>
        <authorList>
            <person name="Vincent A.T."/>
            <person name="Schiettekatte O."/>
            <person name="Bourhy P."/>
            <person name="Veyrier F.J."/>
            <person name="Picardeau M."/>
        </authorList>
    </citation>
    <scope>NUCLEOTIDE SEQUENCE [LARGE SCALE GENOMIC DNA]</scope>
    <source>
        <strain evidence="4">201800301</strain>
    </source>
</reference>
<dbReference type="GO" id="GO:0046872">
    <property type="term" value="F:metal ion binding"/>
    <property type="evidence" value="ECO:0007669"/>
    <property type="project" value="UniProtKB-KW"/>
</dbReference>
<organism evidence="4 5">
    <name type="scientific">Leptospira andrefontaineae</name>
    <dbReference type="NCBI Taxonomy" id="2484976"/>
    <lineage>
        <taxon>Bacteria</taxon>
        <taxon>Pseudomonadati</taxon>
        <taxon>Spirochaetota</taxon>
        <taxon>Spirochaetia</taxon>
        <taxon>Leptospirales</taxon>
        <taxon>Leptospiraceae</taxon>
        <taxon>Leptospira</taxon>
    </lineage>
</organism>
<keyword evidence="5" id="KW-1185">Reference proteome</keyword>
<keyword evidence="2 4" id="KW-0378">Hydrolase</keyword>
<protein>
    <submittedName>
        <fullName evidence="4">Haloacid dehalogenase-like hydrolase</fullName>
    </submittedName>
</protein>
<evidence type="ECO:0000256" key="2">
    <source>
        <dbReference type="ARBA" id="ARBA00022801"/>
    </source>
</evidence>
<accession>A0A4R9GXS9</accession>
<dbReference type="InterPro" id="IPR023214">
    <property type="entry name" value="HAD_sf"/>
</dbReference>
<dbReference type="SUPFAM" id="SSF56784">
    <property type="entry name" value="HAD-like"/>
    <property type="match status" value="1"/>
</dbReference>
<evidence type="ECO:0000256" key="3">
    <source>
        <dbReference type="ARBA" id="ARBA00022842"/>
    </source>
</evidence>